<sequence>MTICDACTSLSPREHACWILMDAAVPAAARLAAARWLTKIDDKLPESLLQQLLSLIDTQIDDDLWSTLLEFLAREHPDSSAVWSHCLLARERFARIHPERTSNILSHLIDGGVPAEDIAVTLSPGAAGDRFIPALVWLFAYRGVPPGLAEPLRCRLEQGVTEFERSVLMFHLICLCDANVRSALGRSDAYTRYRSLYWAIHDWPYTNPENLEREIKRGIVNGAEAVAISAFSSELHRLLETWTVTEQPSTGSGIHKELDRLGKNALSRLATNHDPLTLFVAPAHQETKV</sequence>
<comment type="caution">
    <text evidence="1">The sequence shown here is derived from an EMBL/GenBank/DDBJ whole genome shotgun (WGS) entry which is preliminary data.</text>
</comment>
<accession>A0A150PG57</accession>
<name>A0A150PG57_SORCE</name>
<evidence type="ECO:0000313" key="1">
    <source>
        <dbReference type="EMBL" id="KYF54657.1"/>
    </source>
</evidence>
<protein>
    <submittedName>
        <fullName evidence="1">Uncharacterized protein</fullName>
    </submittedName>
</protein>
<reference evidence="1 2" key="1">
    <citation type="submission" date="2014-02" db="EMBL/GenBank/DDBJ databases">
        <title>The small core and large imbalanced accessory genome model reveals a collaborative survival strategy of Sorangium cellulosum strains in nature.</title>
        <authorList>
            <person name="Han K."/>
            <person name="Peng R."/>
            <person name="Blom J."/>
            <person name="Li Y.-Z."/>
        </authorList>
    </citation>
    <scope>NUCLEOTIDE SEQUENCE [LARGE SCALE GENOMIC DNA]</scope>
    <source>
        <strain evidence="1 2">So0157-25</strain>
    </source>
</reference>
<organism evidence="1 2">
    <name type="scientific">Sorangium cellulosum</name>
    <name type="common">Polyangium cellulosum</name>
    <dbReference type="NCBI Taxonomy" id="56"/>
    <lineage>
        <taxon>Bacteria</taxon>
        <taxon>Pseudomonadati</taxon>
        <taxon>Myxococcota</taxon>
        <taxon>Polyangia</taxon>
        <taxon>Polyangiales</taxon>
        <taxon>Polyangiaceae</taxon>
        <taxon>Sorangium</taxon>
    </lineage>
</organism>
<dbReference type="Proteomes" id="UP000075420">
    <property type="component" value="Unassembled WGS sequence"/>
</dbReference>
<dbReference type="EMBL" id="JELY01001768">
    <property type="protein sequence ID" value="KYF54657.1"/>
    <property type="molecule type" value="Genomic_DNA"/>
</dbReference>
<dbReference type="AlphaFoldDB" id="A0A150PG57"/>
<evidence type="ECO:0000313" key="2">
    <source>
        <dbReference type="Proteomes" id="UP000075420"/>
    </source>
</evidence>
<proteinExistence type="predicted"/>
<gene>
    <name evidence="1" type="ORF">BE08_11040</name>
</gene>